<dbReference type="CDD" id="cd06260">
    <property type="entry name" value="DUF820-like"/>
    <property type="match status" value="1"/>
</dbReference>
<name>A0A176S7U2_9GAMM</name>
<dbReference type="SUPFAM" id="SSF52980">
    <property type="entry name" value="Restriction endonuclease-like"/>
    <property type="match status" value="1"/>
</dbReference>
<protein>
    <recommendedName>
        <fullName evidence="2">Putative restriction endonuclease domain-containing protein</fullName>
    </recommendedName>
</protein>
<dbReference type="Pfam" id="PF05685">
    <property type="entry name" value="Uma2"/>
    <property type="match status" value="1"/>
</dbReference>
<organism evidence="3 4">
    <name type="scientific">Candidatus Thiomargarita nelsonii</name>
    <dbReference type="NCBI Taxonomy" id="1003181"/>
    <lineage>
        <taxon>Bacteria</taxon>
        <taxon>Pseudomonadati</taxon>
        <taxon>Pseudomonadota</taxon>
        <taxon>Gammaproteobacteria</taxon>
        <taxon>Thiotrichales</taxon>
        <taxon>Thiotrichaceae</taxon>
        <taxon>Thiomargarita</taxon>
    </lineage>
</organism>
<comment type="caution">
    <text evidence="3">The sequence shown here is derived from an EMBL/GenBank/DDBJ whole genome shotgun (WGS) entry which is preliminary data.</text>
</comment>
<keyword evidence="4" id="KW-1185">Reference proteome</keyword>
<evidence type="ECO:0000313" key="3">
    <source>
        <dbReference type="EMBL" id="OAD23966.1"/>
    </source>
</evidence>
<dbReference type="Gene3D" id="3.90.1570.10">
    <property type="entry name" value="tt1808, chain A"/>
    <property type="match status" value="1"/>
</dbReference>
<reference evidence="3 4" key="1">
    <citation type="submission" date="2016-05" db="EMBL/GenBank/DDBJ databases">
        <title>Single-cell genome of chain-forming Candidatus Thiomargarita nelsonii and comparison to other large sulfur-oxidizing bacteria.</title>
        <authorList>
            <person name="Winkel M."/>
            <person name="Salman V."/>
            <person name="Woyke T."/>
            <person name="Schulz-Vogt H."/>
            <person name="Richter M."/>
            <person name="Flood B."/>
            <person name="Bailey J."/>
            <person name="Amann R."/>
            <person name="Mussmann M."/>
        </authorList>
    </citation>
    <scope>NUCLEOTIDE SEQUENCE [LARGE SCALE GENOMIC DNA]</scope>
    <source>
        <strain evidence="3 4">THI036</strain>
    </source>
</reference>
<dbReference type="InterPro" id="IPR008538">
    <property type="entry name" value="Uma2"/>
</dbReference>
<gene>
    <name evidence="3" type="ORF">THIOM_000186</name>
</gene>
<dbReference type="PANTHER" id="PTHR34107">
    <property type="entry name" value="SLL0198 PROTEIN-RELATED"/>
    <property type="match status" value="1"/>
</dbReference>
<dbReference type="InterPro" id="IPR011335">
    <property type="entry name" value="Restrct_endonuc-II-like"/>
</dbReference>
<sequence>MSDSYEIENNAIDGEDEMGSLNHGTAQTNLAGLLKFKCEKKLAVITELSLDISQHDLSKYELGVKEEIKPDVCAYVKRPVIPDGKNDLVKVSQMPDLAIEVLSPRQGVSYLIRKINAYFELGVRSCWLVLPSNKYIAVYSQINQYKSFDVQRDTEIVDEVMDIHLPIASVFAL</sequence>
<evidence type="ECO:0000256" key="1">
    <source>
        <dbReference type="SAM" id="MobiDB-lite"/>
    </source>
</evidence>
<dbReference type="InterPro" id="IPR012296">
    <property type="entry name" value="Nuclease_put_TT1808"/>
</dbReference>
<dbReference type="AlphaFoldDB" id="A0A176S7U2"/>
<dbReference type="Proteomes" id="UP000076962">
    <property type="component" value="Unassembled WGS sequence"/>
</dbReference>
<evidence type="ECO:0000259" key="2">
    <source>
        <dbReference type="Pfam" id="PF05685"/>
    </source>
</evidence>
<evidence type="ECO:0000313" key="4">
    <source>
        <dbReference type="Proteomes" id="UP000076962"/>
    </source>
</evidence>
<proteinExistence type="predicted"/>
<feature type="region of interest" description="Disordered" evidence="1">
    <location>
        <begin position="1"/>
        <end position="20"/>
    </location>
</feature>
<feature type="domain" description="Putative restriction endonuclease" evidence="2">
    <location>
        <begin position="19"/>
        <end position="158"/>
    </location>
</feature>
<dbReference type="EMBL" id="LUTY01000072">
    <property type="protein sequence ID" value="OAD23966.1"/>
    <property type="molecule type" value="Genomic_DNA"/>
</dbReference>
<dbReference type="PANTHER" id="PTHR34107:SF4">
    <property type="entry name" value="SLL1222 PROTEIN"/>
    <property type="match status" value="1"/>
</dbReference>
<accession>A0A176S7U2</accession>